<name>A0A0E9S9L4_ANGAN</name>
<organism evidence="1">
    <name type="scientific">Anguilla anguilla</name>
    <name type="common">European freshwater eel</name>
    <name type="synonym">Muraena anguilla</name>
    <dbReference type="NCBI Taxonomy" id="7936"/>
    <lineage>
        <taxon>Eukaryota</taxon>
        <taxon>Metazoa</taxon>
        <taxon>Chordata</taxon>
        <taxon>Craniata</taxon>
        <taxon>Vertebrata</taxon>
        <taxon>Euteleostomi</taxon>
        <taxon>Actinopterygii</taxon>
        <taxon>Neopterygii</taxon>
        <taxon>Teleostei</taxon>
        <taxon>Anguilliformes</taxon>
        <taxon>Anguillidae</taxon>
        <taxon>Anguilla</taxon>
    </lineage>
</organism>
<evidence type="ECO:0000313" key="1">
    <source>
        <dbReference type="EMBL" id="JAH37961.1"/>
    </source>
</evidence>
<dbReference type="EMBL" id="GBXM01070616">
    <property type="protein sequence ID" value="JAH37961.1"/>
    <property type="molecule type" value="Transcribed_RNA"/>
</dbReference>
<reference evidence="1" key="2">
    <citation type="journal article" date="2015" name="Fish Shellfish Immunol.">
        <title>Early steps in the European eel (Anguilla anguilla)-Vibrio vulnificus interaction in the gills: Role of the RtxA13 toxin.</title>
        <authorList>
            <person name="Callol A."/>
            <person name="Pajuelo D."/>
            <person name="Ebbesson L."/>
            <person name="Teles M."/>
            <person name="MacKenzie S."/>
            <person name="Amaro C."/>
        </authorList>
    </citation>
    <scope>NUCLEOTIDE SEQUENCE</scope>
</reference>
<sequence length="20" mass="2162">MLICNACHKRMSVLSSHSSG</sequence>
<reference evidence="1" key="1">
    <citation type="submission" date="2014-11" db="EMBL/GenBank/DDBJ databases">
        <authorList>
            <person name="Amaro Gonzalez C."/>
        </authorList>
    </citation>
    <scope>NUCLEOTIDE SEQUENCE</scope>
</reference>
<accession>A0A0E9S9L4</accession>
<dbReference type="AlphaFoldDB" id="A0A0E9S9L4"/>
<proteinExistence type="predicted"/>
<protein>
    <submittedName>
        <fullName evidence="1">Uncharacterized protein</fullName>
    </submittedName>
</protein>